<dbReference type="GO" id="GO:0009279">
    <property type="term" value="C:cell outer membrane"/>
    <property type="evidence" value="ECO:0007669"/>
    <property type="project" value="UniProtKB-SubCell"/>
</dbReference>
<evidence type="ECO:0000256" key="1">
    <source>
        <dbReference type="ARBA" id="ARBA00004442"/>
    </source>
</evidence>
<dbReference type="AlphaFoldDB" id="A0A930BUI1"/>
<name>A0A930BUI1_9RHOO</name>
<evidence type="ECO:0000313" key="8">
    <source>
        <dbReference type="Proteomes" id="UP000718593"/>
    </source>
</evidence>
<dbReference type="PRINTS" id="PR01023">
    <property type="entry name" value="NAFLGMOTY"/>
</dbReference>
<dbReference type="CDD" id="cd07185">
    <property type="entry name" value="OmpA_C-like"/>
    <property type="match status" value="1"/>
</dbReference>
<protein>
    <submittedName>
        <fullName evidence="7">OmpA family protein</fullName>
    </submittedName>
</protein>
<dbReference type="PRINTS" id="PR01021">
    <property type="entry name" value="OMPADOMAIN"/>
</dbReference>
<dbReference type="PANTHER" id="PTHR30329">
    <property type="entry name" value="STATOR ELEMENT OF FLAGELLAR MOTOR COMPLEX"/>
    <property type="match status" value="1"/>
</dbReference>
<comment type="subcellular location">
    <subcellularLocation>
        <location evidence="1">Cell outer membrane</location>
    </subcellularLocation>
</comment>
<dbReference type="PROSITE" id="PS51123">
    <property type="entry name" value="OMPA_2"/>
    <property type="match status" value="1"/>
</dbReference>
<evidence type="ECO:0000313" key="7">
    <source>
        <dbReference type="EMBL" id="MBF1163990.1"/>
    </source>
</evidence>
<dbReference type="SUPFAM" id="SSF103088">
    <property type="entry name" value="OmpA-like"/>
    <property type="match status" value="1"/>
</dbReference>
<organism evidence="7 8">
    <name type="scientific">Dechloromonas agitata</name>
    <dbReference type="NCBI Taxonomy" id="73030"/>
    <lineage>
        <taxon>Bacteria</taxon>
        <taxon>Pseudomonadati</taxon>
        <taxon>Pseudomonadota</taxon>
        <taxon>Betaproteobacteria</taxon>
        <taxon>Rhodocyclales</taxon>
        <taxon>Azonexaceae</taxon>
        <taxon>Dechloromonas</taxon>
    </lineage>
</organism>
<evidence type="ECO:0000256" key="4">
    <source>
        <dbReference type="PROSITE-ProRule" id="PRU00473"/>
    </source>
</evidence>
<dbReference type="EMBL" id="JABZMI010000029">
    <property type="protein sequence ID" value="MBF1163990.1"/>
    <property type="molecule type" value="Genomic_DNA"/>
</dbReference>
<dbReference type="InterPro" id="IPR006665">
    <property type="entry name" value="OmpA-like"/>
</dbReference>
<gene>
    <name evidence="7" type="ORF">HXL68_03010</name>
</gene>
<keyword evidence="2 4" id="KW-0472">Membrane</keyword>
<keyword evidence="5" id="KW-0732">Signal</keyword>
<dbReference type="InterPro" id="IPR050330">
    <property type="entry name" value="Bact_OuterMem_StrucFunc"/>
</dbReference>
<dbReference type="InterPro" id="IPR036737">
    <property type="entry name" value="OmpA-like_sf"/>
</dbReference>
<evidence type="ECO:0000259" key="6">
    <source>
        <dbReference type="PROSITE" id="PS51123"/>
    </source>
</evidence>
<dbReference type="InterPro" id="IPR006664">
    <property type="entry name" value="OMP_bac"/>
</dbReference>
<dbReference type="InterPro" id="IPR039567">
    <property type="entry name" value="Gly-zipper"/>
</dbReference>
<evidence type="ECO:0000256" key="5">
    <source>
        <dbReference type="SAM" id="SignalP"/>
    </source>
</evidence>
<proteinExistence type="predicted"/>
<dbReference type="Pfam" id="PF00691">
    <property type="entry name" value="OmpA"/>
    <property type="match status" value="1"/>
</dbReference>
<evidence type="ECO:0000256" key="3">
    <source>
        <dbReference type="ARBA" id="ARBA00023237"/>
    </source>
</evidence>
<accession>A0A930BUI1</accession>
<feature type="signal peptide" evidence="5">
    <location>
        <begin position="1"/>
        <end position="25"/>
    </location>
</feature>
<keyword evidence="3" id="KW-0998">Cell outer membrane</keyword>
<dbReference type="Pfam" id="PF13488">
    <property type="entry name" value="Gly-zipper_Omp"/>
    <property type="match status" value="1"/>
</dbReference>
<evidence type="ECO:0000256" key="2">
    <source>
        <dbReference type="ARBA" id="ARBA00023136"/>
    </source>
</evidence>
<feature type="domain" description="OmpA-like" evidence="6">
    <location>
        <begin position="107"/>
        <end position="224"/>
    </location>
</feature>
<dbReference type="Proteomes" id="UP000718593">
    <property type="component" value="Unassembled WGS sequence"/>
</dbReference>
<comment type="caution">
    <text evidence="7">The sequence shown here is derived from an EMBL/GenBank/DDBJ whole genome shotgun (WGS) entry which is preliminary data.</text>
</comment>
<sequence>MEIDMKQAISGLLAALFLASQMAGCANMDETQRTTATGAAVGAVAGALLGGVTAGGNKTKSAATGAAIGAALGAGGGYLWSRHMQEQKAAMEQATQGTGIGVTQTADNQLKLDIPSDLSFDSGRYDIKPALHAVLDRFATTLNQNPVTTVRIVGHTDNVGSDAVNNPLSVNRAAATRDYLVSRGVASNRIAIDGRGAREPIADNATAAGKAKNRRVEIFVAEASR</sequence>
<dbReference type="PANTHER" id="PTHR30329:SF21">
    <property type="entry name" value="LIPOPROTEIN YIAD-RELATED"/>
    <property type="match status" value="1"/>
</dbReference>
<reference evidence="7" key="1">
    <citation type="submission" date="2020-04" db="EMBL/GenBank/DDBJ databases">
        <title>Deep metagenomics examines the oral microbiome during advanced dental caries in children, revealing novel taxa and co-occurrences with host molecules.</title>
        <authorList>
            <person name="Baker J.L."/>
            <person name="Morton J.T."/>
            <person name="Dinis M."/>
            <person name="Alvarez R."/>
            <person name="Tran N.C."/>
            <person name="Knight R."/>
            <person name="Edlund A."/>
        </authorList>
    </citation>
    <scope>NUCLEOTIDE SEQUENCE</scope>
    <source>
        <strain evidence="7">JCVI_32_bin.24</strain>
    </source>
</reference>
<dbReference type="Gene3D" id="3.30.1330.60">
    <property type="entry name" value="OmpA-like domain"/>
    <property type="match status" value="1"/>
</dbReference>
<feature type="chain" id="PRO_5037265220" evidence="5">
    <location>
        <begin position="26"/>
        <end position="225"/>
    </location>
</feature>